<evidence type="ECO:0000313" key="2">
    <source>
        <dbReference type="Proteomes" id="UP000823046"/>
    </source>
</evidence>
<comment type="caution">
    <text evidence="1">The sequence shown here is derived from an EMBL/GenBank/DDBJ whole genome shotgun (WGS) entry which is preliminary data.</text>
</comment>
<feature type="non-terminal residue" evidence="1">
    <location>
        <position position="126"/>
    </location>
</feature>
<gene>
    <name evidence="1" type="ORF">IE077_002805</name>
</gene>
<keyword evidence="2" id="KW-1185">Reference proteome</keyword>
<dbReference type="EMBL" id="JADAQX010000298">
    <property type="protein sequence ID" value="KAF8820799.1"/>
    <property type="molecule type" value="Genomic_DNA"/>
</dbReference>
<name>A0ABQ7JA41_9APIC</name>
<dbReference type="InterPro" id="IPR035892">
    <property type="entry name" value="C2_domain_sf"/>
</dbReference>
<proteinExistence type="predicted"/>
<reference evidence="1 2" key="1">
    <citation type="journal article" date="2020" name="bioRxiv">
        <title>Metabolic contributions of an alphaproteobacterial endosymbiont in the apicomplexan Cardiosporidium cionae.</title>
        <authorList>
            <person name="Hunter E.S."/>
            <person name="Paight C.J."/>
            <person name="Lane C.E."/>
        </authorList>
    </citation>
    <scope>NUCLEOTIDE SEQUENCE [LARGE SCALE GENOMIC DNA]</scope>
    <source>
        <strain evidence="1">ESH_2018</strain>
    </source>
</reference>
<evidence type="ECO:0000313" key="1">
    <source>
        <dbReference type="EMBL" id="KAF8820799.1"/>
    </source>
</evidence>
<sequence length="126" mass="14745">MTKQYCVAFSLHEVRDVKSFMGNPTSLVVAVRCCGQEYKSQVKRDKIHSATWKEHHAWPELKVHPIQFASAFIEFELQECCTFYRNSVIGACVFQLEWIRRICANSRNYIHNLWSPLRHVCSPDIV</sequence>
<organism evidence="1 2">
    <name type="scientific">Cardiosporidium cionae</name>
    <dbReference type="NCBI Taxonomy" id="476202"/>
    <lineage>
        <taxon>Eukaryota</taxon>
        <taxon>Sar</taxon>
        <taxon>Alveolata</taxon>
        <taxon>Apicomplexa</taxon>
        <taxon>Aconoidasida</taxon>
        <taxon>Nephromycida</taxon>
        <taxon>Cardiosporidium</taxon>
    </lineage>
</organism>
<accession>A0ABQ7JA41</accession>
<dbReference type="Proteomes" id="UP000823046">
    <property type="component" value="Unassembled WGS sequence"/>
</dbReference>
<dbReference type="SUPFAM" id="SSF49562">
    <property type="entry name" value="C2 domain (Calcium/lipid-binding domain, CaLB)"/>
    <property type="match status" value="1"/>
</dbReference>
<evidence type="ECO:0008006" key="3">
    <source>
        <dbReference type="Google" id="ProtNLM"/>
    </source>
</evidence>
<protein>
    <recommendedName>
        <fullName evidence="3">C2 domain-containing protein</fullName>
    </recommendedName>
</protein>